<dbReference type="PANTHER" id="PTHR46847:SF1">
    <property type="entry name" value="D-ALLOSE-BINDING PERIPLASMIC PROTEIN-RELATED"/>
    <property type="match status" value="1"/>
</dbReference>
<dbReference type="EMBL" id="CP000702">
    <property type="protein sequence ID" value="ABQ47794.1"/>
    <property type="molecule type" value="Genomic_DNA"/>
</dbReference>
<dbReference type="PANTHER" id="PTHR46847">
    <property type="entry name" value="D-ALLOSE-BINDING PERIPLASMIC PROTEIN-RELATED"/>
    <property type="match status" value="1"/>
</dbReference>
<reference evidence="5 6" key="2">
    <citation type="journal article" date="2009" name="Proc. Natl. Acad. Sci. U.S.A.">
        <title>On the chimeric nature, thermophilic origin, and phylogenetic placement of the Thermotogales.</title>
        <authorList>
            <person name="Zhaxybayeva O."/>
            <person name="Swithers K.S."/>
            <person name="Lapierre P."/>
            <person name="Fournier G.P."/>
            <person name="Bickhart D.M."/>
            <person name="DeBoy R.T."/>
            <person name="Nelson K.E."/>
            <person name="Nesbo C.L."/>
            <person name="Doolittle W.F."/>
            <person name="Gogarten J.P."/>
            <person name="Noll K.M."/>
        </authorList>
    </citation>
    <scope>NUCLEOTIDE SEQUENCE [LARGE SCALE GENOMIC DNA]</scope>
    <source>
        <strain evidence="6">ATCC BAA-488 / DSM 13995 / JCM 10881 / RKU-1</strain>
    </source>
</reference>
<evidence type="ECO:0000259" key="4">
    <source>
        <dbReference type="Pfam" id="PF13407"/>
    </source>
</evidence>
<organism evidence="5 6">
    <name type="scientific">Thermotoga petrophila (strain ATCC BAA-488 / DSM 13995 / JCM 10881 / RKU-1)</name>
    <dbReference type="NCBI Taxonomy" id="390874"/>
    <lineage>
        <taxon>Bacteria</taxon>
        <taxon>Thermotogati</taxon>
        <taxon>Thermotogota</taxon>
        <taxon>Thermotogae</taxon>
        <taxon>Thermotogales</taxon>
        <taxon>Thermotogaceae</taxon>
        <taxon>Thermotoga</taxon>
    </lineage>
</organism>
<feature type="domain" description="Periplasmic binding protein" evidence="4">
    <location>
        <begin position="25"/>
        <end position="276"/>
    </location>
</feature>
<dbReference type="CDD" id="cd06323">
    <property type="entry name" value="PBP1_ribose_binding"/>
    <property type="match status" value="1"/>
</dbReference>
<evidence type="ECO:0000313" key="5">
    <source>
        <dbReference type="EMBL" id="ABQ47794.1"/>
    </source>
</evidence>
<evidence type="ECO:0000313" key="6">
    <source>
        <dbReference type="Proteomes" id="UP000006558"/>
    </source>
</evidence>
<comment type="similarity">
    <text evidence="2">Belongs to the bacterial solute-binding protein 2 family.</text>
</comment>
<comment type="subcellular location">
    <subcellularLocation>
        <location evidence="1">Cell envelope</location>
    </subcellularLocation>
</comment>
<dbReference type="GO" id="GO:0030246">
    <property type="term" value="F:carbohydrate binding"/>
    <property type="evidence" value="ECO:0007669"/>
    <property type="project" value="UniProtKB-ARBA"/>
</dbReference>
<dbReference type="Pfam" id="PF13407">
    <property type="entry name" value="Peripla_BP_4"/>
    <property type="match status" value="1"/>
</dbReference>
<protein>
    <submittedName>
        <fullName evidence="5">Monosaccharide-transporting ATPase</fullName>
        <ecNumber evidence="5">3.6.3.17</ecNumber>
    </submittedName>
</protein>
<evidence type="ECO:0000256" key="3">
    <source>
        <dbReference type="ARBA" id="ARBA00022729"/>
    </source>
</evidence>
<evidence type="ECO:0000256" key="1">
    <source>
        <dbReference type="ARBA" id="ARBA00004196"/>
    </source>
</evidence>
<reference evidence="6" key="1">
    <citation type="submission" date="2007-05" db="EMBL/GenBank/DDBJ databases">
        <title>Complete sequence of Thermotoga petrophila RKU-1.</title>
        <authorList>
            <consortium name="US DOE Joint Genome Institute"/>
            <person name="Copeland A."/>
            <person name="Lucas S."/>
            <person name="Lapidus A."/>
            <person name="Barry K."/>
            <person name="Glavina del Rio T."/>
            <person name="Dalin E."/>
            <person name="Tice H."/>
            <person name="Pitluck S."/>
            <person name="Sims D."/>
            <person name="Brettin T."/>
            <person name="Bruce D."/>
            <person name="Detter J.C."/>
            <person name="Han C."/>
            <person name="Tapia R."/>
            <person name="Schmutz J."/>
            <person name="Larimer F."/>
            <person name="Land M."/>
            <person name="Hauser L."/>
            <person name="Kyrpides N."/>
            <person name="Mikhailova N."/>
            <person name="Nelson K."/>
            <person name="Gogarten J.P."/>
            <person name="Noll K."/>
            <person name="Richardson P."/>
        </authorList>
    </citation>
    <scope>NUCLEOTIDE SEQUENCE [LARGE SCALE GENOMIC DNA]</scope>
    <source>
        <strain evidence="6">ATCC BAA-488 / DSM 13995 / JCM 10881 / RKU-1</strain>
    </source>
</reference>
<dbReference type="InterPro" id="IPR028082">
    <property type="entry name" value="Peripla_BP_I"/>
</dbReference>
<dbReference type="EC" id="3.6.3.17" evidence="5"/>
<keyword evidence="5" id="KW-0378">Hydrolase</keyword>
<dbReference type="STRING" id="390874.Tpet_1794"/>
<sequence length="295" mass="31409">MRKLVFTLLAVLLMLGVAFGAKYVVGLSLSTLNNPFFVTLRDGAVDTAKKLGIDLIVLDAQDNPAKQLNDIEDLIQRGVDLIIINPTDSDAIVSAVESANEAGIPVITVDRASNGGKVVCHIASDNVEGGRMAARYIAKVLNGKGKVVELVGIPGTSAARDRGKGFEEELAKYPGLQLVAKQTANFNRAEGLTVMENILEAHPDIDAVFAQNDEMALGAIEAIKAAGKLDDIIVVGFDAIPDAIEAIKKGEMEATIAQQPYLMGQLAVTKAFEYLTTGTVFFPVELKLVTTENVE</sequence>
<dbReference type="InterPro" id="IPR025997">
    <property type="entry name" value="SBP_2_dom"/>
</dbReference>
<dbReference type="KEGG" id="tpt:Tpet_1794"/>
<keyword evidence="3" id="KW-0732">Signal</keyword>
<proteinExistence type="inferred from homology"/>
<dbReference type="HOGENOM" id="CLU_037628_3_2_0"/>
<dbReference type="Gene3D" id="3.40.50.2300">
    <property type="match status" value="2"/>
</dbReference>
<dbReference type="AlphaFoldDB" id="A5INM1"/>
<dbReference type="eggNOG" id="COG1879">
    <property type="taxonomic scope" value="Bacteria"/>
</dbReference>
<dbReference type="NCBIfam" id="NF007936">
    <property type="entry name" value="PRK10653.1"/>
    <property type="match status" value="1"/>
</dbReference>
<dbReference type="GO" id="GO:0016787">
    <property type="term" value="F:hydrolase activity"/>
    <property type="evidence" value="ECO:0007669"/>
    <property type="project" value="UniProtKB-KW"/>
</dbReference>
<evidence type="ECO:0000256" key="2">
    <source>
        <dbReference type="ARBA" id="ARBA00007639"/>
    </source>
</evidence>
<dbReference type="Proteomes" id="UP000006558">
    <property type="component" value="Chromosome"/>
</dbReference>
<dbReference type="RefSeq" id="WP_011944198.1">
    <property type="nucleotide sequence ID" value="NC_009486.1"/>
</dbReference>
<dbReference type="GO" id="GO:0030313">
    <property type="term" value="C:cell envelope"/>
    <property type="evidence" value="ECO:0007669"/>
    <property type="project" value="UniProtKB-SubCell"/>
</dbReference>
<name>A5INM1_THEP1</name>
<dbReference type="SUPFAM" id="SSF53822">
    <property type="entry name" value="Periplasmic binding protein-like I"/>
    <property type="match status" value="1"/>
</dbReference>
<gene>
    <name evidence="5" type="ordered locus">Tpet_1794</name>
</gene>
<accession>A5INM1</accession>